<keyword evidence="2" id="KW-0378">Hydrolase</keyword>
<evidence type="ECO:0000313" key="6">
    <source>
        <dbReference type="EMBL" id="MBC5781452.1"/>
    </source>
</evidence>
<dbReference type="AlphaFoldDB" id="A0A923SD10"/>
<dbReference type="Gene3D" id="3.40.50.300">
    <property type="entry name" value="P-loop containing nucleotide triphosphate hydrolases"/>
    <property type="match status" value="2"/>
</dbReference>
<evidence type="ECO:0000256" key="3">
    <source>
        <dbReference type="ARBA" id="ARBA00022806"/>
    </source>
</evidence>
<dbReference type="Pfam" id="PF22527">
    <property type="entry name" value="DEXQc_Suv3"/>
    <property type="match status" value="1"/>
</dbReference>
<evidence type="ECO:0000256" key="4">
    <source>
        <dbReference type="ARBA" id="ARBA00022840"/>
    </source>
</evidence>
<keyword evidence="1" id="KW-0547">Nucleotide-binding</keyword>
<keyword evidence="4" id="KW-0067">ATP-binding</keyword>
<dbReference type="Pfam" id="PF12513">
    <property type="entry name" value="SUV3_C"/>
    <property type="match status" value="1"/>
</dbReference>
<dbReference type="InterPro" id="IPR050699">
    <property type="entry name" value="RNA-DNA_Helicase"/>
</dbReference>
<comment type="caution">
    <text evidence="6">The sequence shown here is derived from an EMBL/GenBank/DDBJ whole genome shotgun (WGS) entry which is preliminary data.</text>
</comment>
<dbReference type="InterPro" id="IPR001650">
    <property type="entry name" value="Helicase_C-like"/>
</dbReference>
<sequence>MLFDPAVLQAIPEDQVAHWRAADLETLPPEQRSARARSVAKIQARRRLATALAAVRAEHGCDVREEEDGFLVFTKQASVPVAFAVSPEDVHTWTAVVALQGGVPAPKNPGEVGNLSARVGAFFAPEKLAGIGKAISDAVADLVAEYGNALSQGQRQELLAGLRSALARGLRQRDLGDDLKTTLVASVSQLLRRIEEERAQELVRLKDYPQAFPLARSLQRTVHFRLGPTNSGKTHEALEALKKASSGLYLAPLRLLAMEIRDRLVAQGIPCNLLTGEEHDRMEGARHTACTVEMMNPEQEVDVAVIDEIQMLQDPGRGWAWTSALVGAPARDVYVCGADTVHRRCVEVLEAIGEKHETVHLERKTPLVMEDMPVGSRRGRTRGEAGLQPGDAVIAFSRKDVLTLSARYRSQGLSVATIYGALAPEVRRTESERFASGEADIVVATDAIGMGLNLPVRRVVFSTVHKFDGVETRPLNASEVQQIAGRAGRFGMHDEGRVTTLDREDLPHVRRMLAEPQPKMRSALAIAPSPWHVESLAQLLGTQQVAPILSYFATRIAAKGSLFETAGLEDQIGLARVVDRMAGRLSLADKFTFSCAPIAHDREQELAFFETCLLAFVKGRTLPLPRAAGWLQEGLPGFLEEAEFLSKDVSLYAWLSYKFPQVYRDGEAVPELRSQLSRYIERELLRQEGFGMTSREAFQRRRW</sequence>
<dbReference type="InterPro" id="IPR055206">
    <property type="entry name" value="DEXQc_SUV3"/>
</dbReference>
<proteinExistence type="predicted"/>
<dbReference type="SUPFAM" id="SSF52540">
    <property type="entry name" value="P-loop containing nucleoside triphosphate hydrolases"/>
    <property type="match status" value="1"/>
</dbReference>
<evidence type="ECO:0000313" key="7">
    <source>
        <dbReference type="Proteomes" id="UP000608513"/>
    </source>
</evidence>
<dbReference type="Proteomes" id="UP000608513">
    <property type="component" value="Unassembled WGS sequence"/>
</dbReference>
<dbReference type="Gene3D" id="1.20.58.1080">
    <property type="match status" value="1"/>
</dbReference>
<dbReference type="PANTHER" id="PTHR12131">
    <property type="entry name" value="ATP-DEPENDENT RNA AND DNA HELICASE"/>
    <property type="match status" value="1"/>
</dbReference>
<accession>A0A923SD10</accession>
<reference evidence="6" key="1">
    <citation type="submission" date="2020-08" db="EMBL/GenBank/DDBJ databases">
        <title>Ramlibacter sp. USB13 16S ribosomal RNA gene genome sequencing and assembly.</title>
        <authorList>
            <person name="Kang M."/>
        </authorList>
    </citation>
    <scope>NUCLEOTIDE SEQUENCE</scope>
    <source>
        <strain evidence="6">USB13</strain>
    </source>
</reference>
<dbReference type="PANTHER" id="PTHR12131:SF1">
    <property type="entry name" value="ATP-DEPENDENT RNA HELICASE SUPV3L1, MITOCHONDRIAL-RELATED"/>
    <property type="match status" value="1"/>
</dbReference>
<evidence type="ECO:0000256" key="2">
    <source>
        <dbReference type="ARBA" id="ARBA00022801"/>
    </source>
</evidence>
<dbReference type="GO" id="GO:0016787">
    <property type="term" value="F:hydrolase activity"/>
    <property type="evidence" value="ECO:0007669"/>
    <property type="project" value="UniProtKB-KW"/>
</dbReference>
<protein>
    <submittedName>
        <fullName evidence="6">Helicase</fullName>
    </submittedName>
</protein>
<organism evidence="6 7">
    <name type="scientific">Ramlibacter cellulosilyticus</name>
    <dbReference type="NCBI Taxonomy" id="2764187"/>
    <lineage>
        <taxon>Bacteria</taxon>
        <taxon>Pseudomonadati</taxon>
        <taxon>Pseudomonadota</taxon>
        <taxon>Betaproteobacteria</taxon>
        <taxon>Burkholderiales</taxon>
        <taxon>Comamonadaceae</taxon>
        <taxon>Ramlibacter</taxon>
    </lineage>
</organism>
<name>A0A923SD10_9BURK</name>
<dbReference type="GO" id="GO:0005524">
    <property type="term" value="F:ATP binding"/>
    <property type="evidence" value="ECO:0007669"/>
    <property type="project" value="UniProtKB-KW"/>
</dbReference>
<evidence type="ECO:0000256" key="1">
    <source>
        <dbReference type="ARBA" id="ARBA00022741"/>
    </source>
</evidence>
<dbReference type="EMBL" id="JACORT010000001">
    <property type="protein sequence ID" value="MBC5781452.1"/>
    <property type="molecule type" value="Genomic_DNA"/>
</dbReference>
<dbReference type="InterPro" id="IPR027417">
    <property type="entry name" value="P-loop_NTPase"/>
</dbReference>
<keyword evidence="7" id="KW-1185">Reference proteome</keyword>
<dbReference type="CDD" id="cd18805">
    <property type="entry name" value="SF2_C_suv3"/>
    <property type="match status" value="1"/>
</dbReference>
<gene>
    <name evidence="6" type="ORF">H8N03_00765</name>
</gene>
<dbReference type="GO" id="GO:0004386">
    <property type="term" value="F:helicase activity"/>
    <property type="evidence" value="ECO:0007669"/>
    <property type="project" value="UniProtKB-KW"/>
</dbReference>
<dbReference type="Gene3D" id="1.20.272.40">
    <property type="match status" value="1"/>
</dbReference>
<dbReference type="Pfam" id="PF00271">
    <property type="entry name" value="Helicase_C"/>
    <property type="match status" value="1"/>
</dbReference>
<dbReference type="PROSITE" id="PS51194">
    <property type="entry name" value="HELICASE_CTER"/>
    <property type="match status" value="1"/>
</dbReference>
<dbReference type="InterPro" id="IPR022192">
    <property type="entry name" value="SUV3_C"/>
</dbReference>
<keyword evidence="3 6" id="KW-0347">Helicase</keyword>
<dbReference type="SMART" id="SM00490">
    <property type="entry name" value="HELICc"/>
    <property type="match status" value="1"/>
</dbReference>
<feature type="domain" description="Helicase C-terminal" evidence="5">
    <location>
        <begin position="360"/>
        <end position="537"/>
    </location>
</feature>
<evidence type="ECO:0000259" key="5">
    <source>
        <dbReference type="PROSITE" id="PS51194"/>
    </source>
</evidence>